<dbReference type="VEuPathDB" id="AmoebaDB:EIN_485720"/>
<dbReference type="KEGG" id="eiv:EIN_485720"/>
<evidence type="ECO:0000259" key="11">
    <source>
        <dbReference type="SMART" id="SM00327"/>
    </source>
</evidence>
<dbReference type="Proteomes" id="UP000014680">
    <property type="component" value="Unassembled WGS sequence"/>
</dbReference>
<dbReference type="InterPro" id="IPR002035">
    <property type="entry name" value="VWF_A"/>
</dbReference>
<dbReference type="GO" id="GO:0006351">
    <property type="term" value="P:DNA-templated transcription"/>
    <property type="evidence" value="ECO:0007669"/>
    <property type="project" value="InterPro"/>
</dbReference>
<evidence type="ECO:0000256" key="1">
    <source>
        <dbReference type="ARBA" id="ARBA00004123"/>
    </source>
</evidence>
<accession>A0A0A1U7Y5</accession>
<feature type="domain" description="TFIIH C1-like" evidence="12">
    <location>
        <begin position="303"/>
        <end position="351"/>
    </location>
</feature>
<evidence type="ECO:0000256" key="4">
    <source>
        <dbReference type="ARBA" id="ARBA00022763"/>
    </source>
</evidence>
<evidence type="ECO:0000259" key="12">
    <source>
        <dbReference type="SMART" id="SM01047"/>
    </source>
</evidence>
<evidence type="ECO:0000313" key="13">
    <source>
        <dbReference type="EMBL" id="ELP89180.1"/>
    </source>
</evidence>
<dbReference type="SMART" id="SM00327">
    <property type="entry name" value="VWA"/>
    <property type="match status" value="1"/>
</dbReference>
<keyword evidence="9" id="KW-0234">DNA repair</keyword>
<dbReference type="GO" id="GO:0006289">
    <property type="term" value="P:nucleotide-excision repair"/>
    <property type="evidence" value="ECO:0007669"/>
    <property type="project" value="InterPro"/>
</dbReference>
<dbReference type="InterPro" id="IPR036465">
    <property type="entry name" value="vWFA_dom_sf"/>
</dbReference>
<evidence type="ECO:0000256" key="6">
    <source>
        <dbReference type="ARBA" id="ARBA00022833"/>
    </source>
</evidence>
<dbReference type="NCBIfam" id="TIGR00622">
    <property type="entry name" value="ssl1"/>
    <property type="match status" value="1"/>
</dbReference>
<dbReference type="GO" id="GO:0006357">
    <property type="term" value="P:regulation of transcription by RNA polymerase II"/>
    <property type="evidence" value="ECO:0007669"/>
    <property type="project" value="TreeGrafter"/>
</dbReference>
<dbReference type="InterPro" id="IPR007198">
    <property type="entry name" value="Ssl1-like"/>
</dbReference>
<evidence type="ECO:0000256" key="10">
    <source>
        <dbReference type="ARBA" id="ARBA00023242"/>
    </source>
</evidence>
<protein>
    <submittedName>
        <fullName evidence="13">TFIIH basal transcription factor complex p44 subunit, putative</fullName>
    </submittedName>
</protein>
<dbReference type="GO" id="GO:0005675">
    <property type="term" value="C:transcription factor TFIIH holo complex"/>
    <property type="evidence" value="ECO:0007669"/>
    <property type="project" value="TreeGrafter"/>
</dbReference>
<reference evidence="13 14" key="1">
    <citation type="submission" date="2012-10" db="EMBL/GenBank/DDBJ databases">
        <authorList>
            <person name="Zafar N."/>
            <person name="Inman J."/>
            <person name="Hall N."/>
            <person name="Lorenzi H."/>
            <person name="Caler E."/>
        </authorList>
    </citation>
    <scope>NUCLEOTIDE SEQUENCE [LARGE SCALE GENOMIC DNA]</scope>
    <source>
        <strain evidence="13 14">IP1</strain>
    </source>
</reference>
<dbReference type="PANTHER" id="PTHR12695:SF2">
    <property type="entry name" value="GENERAL TRANSCRIPTION FACTOR IIH SUBUNIT 2-RELATED"/>
    <property type="match status" value="1"/>
</dbReference>
<evidence type="ECO:0000256" key="3">
    <source>
        <dbReference type="ARBA" id="ARBA00022723"/>
    </source>
</evidence>
<organism evidence="13 14">
    <name type="scientific">Entamoeba invadens IP1</name>
    <dbReference type="NCBI Taxonomy" id="370355"/>
    <lineage>
        <taxon>Eukaryota</taxon>
        <taxon>Amoebozoa</taxon>
        <taxon>Evosea</taxon>
        <taxon>Archamoebae</taxon>
        <taxon>Mastigamoebida</taxon>
        <taxon>Entamoebidae</taxon>
        <taxon>Entamoeba</taxon>
    </lineage>
</organism>
<evidence type="ECO:0000313" key="14">
    <source>
        <dbReference type="Proteomes" id="UP000014680"/>
    </source>
</evidence>
<evidence type="ECO:0000256" key="9">
    <source>
        <dbReference type="ARBA" id="ARBA00023204"/>
    </source>
</evidence>
<dbReference type="AlphaFoldDB" id="A0A0A1U7Y5"/>
<evidence type="ECO:0000256" key="2">
    <source>
        <dbReference type="ARBA" id="ARBA00006092"/>
    </source>
</evidence>
<dbReference type="RefSeq" id="XP_004255951.1">
    <property type="nucleotide sequence ID" value="XM_004255903.1"/>
</dbReference>
<comment type="similarity">
    <text evidence="2">Belongs to the GTF2H2 family.</text>
</comment>
<dbReference type="SUPFAM" id="SSF57889">
    <property type="entry name" value="Cysteine-rich domain"/>
    <property type="match status" value="1"/>
</dbReference>
<keyword evidence="3" id="KW-0479">Metal-binding</keyword>
<dbReference type="PANTHER" id="PTHR12695">
    <property type="entry name" value="GENERAL TRANSCRIPTION FACTOR IIH SUBUNIT 2"/>
    <property type="match status" value="1"/>
</dbReference>
<evidence type="ECO:0000256" key="5">
    <source>
        <dbReference type="ARBA" id="ARBA00022771"/>
    </source>
</evidence>
<sequence>MKKKQEDSQISSTFESWKTWERRNEFSADSRSRRGLQRSVLFVIDMSYPMNYEDFHPTRISFINTKMNNFFDNFFVDNPLSQIGLVATRNSTADIICPLTRNISKLKETAWGKCNGSISVQISLELCLQFLKDTKDMTSREIVFVTSAISTCDPGNIFETIGKVRDNLIRVSVISISAEVHVMRQMTKVTGGDYFTIMNEKHAEEVIKTFIEPPRYKATGKEPKVELLFVGFPRELERSTICECHSKIGLGHYECPVCGFCYCELPVECKVCKANLIFSHHFARSFHFLFPVKPFVLEKEPEVCFACGKKYEEKKDEEMKFWKCEKCSKSFCETCNIFIHDVLFNCPGCENNKVVLSN</sequence>
<dbReference type="OrthoDB" id="284275at2759"/>
<dbReference type="InterPro" id="IPR004595">
    <property type="entry name" value="TFIIH_C1-like_dom"/>
</dbReference>
<evidence type="ECO:0000256" key="8">
    <source>
        <dbReference type="ARBA" id="ARBA00023163"/>
    </source>
</evidence>
<keyword evidence="6" id="KW-0862">Zinc</keyword>
<dbReference type="EMBL" id="KB206670">
    <property type="protein sequence ID" value="ELP89180.1"/>
    <property type="molecule type" value="Genomic_DNA"/>
</dbReference>
<dbReference type="InterPro" id="IPR012170">
    <property type="entry name" value="TFIIH_SSL1/p44"/>
</dbReference>
<dbReference type="Pfam" id="PF04056">
    <property type="entry name" value="Ssl1"/>
    <property type="match status" value="1"/>
</dbReference>
<feature type="domain" description="VWFA" evidence="11">
    <location>
        <begin position="37"/>
        <end position="215"/>
    </location>
</feature>
<dbReference type="GO" id="GO:0008270">
    <property type="term" value="F:zinc ion binding"/>
    <property type="evidence" value="ECO:0007669"/>
    <property type="project" value="UniProtKB-KW"/>
</dbReference>
<name>A0A0A1U7Y5_ENTIV</name>
<dbReference type="SUPFAM" id="SSF53300">
    <property type="entry name" value="vWA-like"/>
    <property type="match status" value="1"/>
</dbReference>
<keyword evidence="4" id="KW-0227">DNA damage</keyword>
<dbReference type="SMART" id="SM01047">
    <property type="entry name" value="C1_4"/>
    <property type="match status" value="1"/>
</dbReference>
<keyword evidence="10" id="KW-0539">Nucleus</keyword>
<dbReference type="Gene3D" id="3.30.40.10">
    <property type="entry name" value="Zinc/RING finger domain, C3HC4 (zinc finger)"/>
    <property type="match status" value="1"/>
</dbReference>
<gene>
    <name evidence="13" type="ORF">EIN_485720</name>
</gene>
<dbReference type="InterPro" id="IPR013083">
    <property type="entry name" value="Znf_RING/FYVE/PHD"/>
</dbReference>
<comment type="subcellular location">
    <subcellularLocation>
        <location evidence="1">Nucleus</location>
    </subcellularLocation>
</comment>
<dbReference type="OMA" id="ENTICAC"/>
<keyword evidence="8" id="KW-0804">Transcription</keyword>
<dbReference type="FunFam" id="3.40.50.410:FF:000015">
    <property type="entry name" value="General transcription factor IIH subunit 2"/>
    <property type="match status" value="1"/>
</dbReference>
<dbReference type="InterPro" id="IPR046349">
    <property type="entry name" value="C1-like_sf"/>
</dbReference>
<dbReference type="GO" id="GO:0000439">
    <property type="term" value="C:transcription factor TFIIH core complex"/>
    <property type="evidence" value="ECO:0007669"/>
    <property type="project" value="InterPro"/>
</dbReference>
<evidence type="ECO:0000256" key="7">
    <source>
        <dbReference type="ARBA" id="ARBA00023015"/>
    </source>
</evidence>
<dbReference type="Gene3D" id="3.40.50.410">
    <property type="entry name" value="von Willebrand factor, type A domain"/>
    <property type="match status" value="1"/>
</dbReference>
<proteinExistence type="inferred from homology"/>
<keyword evidence="7" id="KW-0805">Transcription regulation</keyword>
<dbReference type="GeneID" id="14888173"/>
<dbReference type="Pfam" id="PF07975">
    <property type="entry name" value="C1_4"/>
    <property type="match status" value="1"/>
</dbReference>
<keyword evidence="14" id="KW-1185">Reference proteome</keyword>
<keyword evidence="5" id="KW-0863">Zinc-finger</keyword>